<gene>
    <name evidence="2" type="ORF">ATN00_05200</name>
</gene>
<dbReference type="STRING" id="1332080.ATN00_05200"/>
<accession>A0A0S3EWI3</accession>
<evidence type="ECO:0000313" key="3">
    <source>
        <dbReference type="Proteomes" id="UP000056968"/>
    </source>
</evidence>
<feature type="region of interest" description="Disordered" evidence="1">
    <location>
        <begin position="55"/>
        <end position="75"/>
    </location>
</feature>
<protein>
    <submittedName>
        <fullName evidence="2">Uncharacterized protein</fullName>
    </submittedName>
</protein>
<dbReference type="EMBL" id="CP013264">
    <property type="protein sequence ID" value="ALR19797.1"/>
    <property type="molecule type" value="Genomic_DNA"/>
</dbReference>
<keyword evidence="3" id="KW-1185">Reference proteome</keyword>
<organism evidence="2 3">
    <name type="scientific">Sphingobium baderi</name>
    <dbReference type="NCBI Taxonomy" id="1332080"/>
    <lineage>
        <taxon>Bacteria</taxon>
        <taxon>Pseudomonadati</taxon>
        <taxon>Pseudomonadota</taxon>
        <taxon>Alphaproteobacteria</taxon>
        <taxon>Sphingomonadales</taxon>
        <taxon>Sphingomonadaceae</taxon>
        <taxon>Sphingobium</taxon>
    </lineage>
</organism>
<proteinExistence type="predicted"/>
<evidence type="ECO:0000313" key="2">
    <source>
        <dbReference type="EMBL" id="ALR19797.1"/>
    </source>
</evidence>
<evidence type="ECO:0000256" key="1">
    <source>
        <dbReference type="SAM" id="MobiDB-lite"/>
    </source>
</evidence>
<name>A0A0S3EWI3_9SPHN</name>
<reference evidence="2 3" key="1">
    <citation type="submission" date="2015-11" db="EMBL/GenBank/DDBJ databases">
        <title>A Two-component Flavoprotein Monooxygenase System MeaXY Responsible for para-Hydroxylation of 2-Methyl-6-ethylaniline and 2,6-Diethylaniline in Sphingobium baderi DE-13.</title>
        <authorList>
            <person name="Cheng M."/>
            <person name="Meng Q."/>
            <person name="Yang Y."/>
            <person name="Chu C."/>
            <person name="Yan X."/>
            <person name="He J."/>
            <person name="Li S."/>
        </authorList>
    </citation>
    <scope>NUCLEOTIDE SEQUENCE [LARGE SCALE GENOMIC DNA]</scope>
    <source>
        <strain evidence="2 3">DE-13</strain>
    </source>
</reference>
<dbReference type="RefSeq" id="WP_156415222.1">
    <property type="nucleotide sequence ID" value="NZ_CP013264.1"/>
</dbReference>
<sequence>MTTSPYAQRPDAEGSTGYSVSQGGLVIAIALMAIDTIATVRAAEIGLPGEARIVPQGKDRNAARPGDPERINKAPVPNEDMKRLVRRMLSGPCRGEVLR</sequence>
<dbReference type="AlphaFoldDB" id="A0A0S3EWI3"/>
<feature type="compositionally biased region" description="Basic and acidic residues" evidence="1">
    <location>
        <begin position="57"/>
        <end position="72"/>
    </location>
</feature>
<dbReference type="Proteomes" id="UP000056968">
    <property type="component" value="Chromosome"/>
</dbReference>
<dbReference type="KEGG" id="sbd:ATN00_05200"/>